<evidence type="ECO:0000313" key="4">
    <source>
        <dbReference type="EMBL" id="TVV76618.1"/>
    </source>
</evidence>
<dbReference type="AlphaFoldDB" id="A0A558RBA0"/>
<dbReference type="InterPro" id="IPR002347">
    <property type="entry name" value="SDR_fam"/>
</dbReference>
<dbReference type="NCBIfam" id="NF009092">
    <property type="entry name" value="PRK12428.1"/>
    <property type="match status" value="1"/>
</dbReference>
<accession>A0A558RBA0</accession>
<dbReference type="PRINTS" id="PR00080">
    <property type="entry name" value="SDRFAMILY"/>
</dbReference>
<dbReference type="Proteomes" id="UP000318681">
    <property type="component" value="Unassembled WGS sequence"/>
</dbReference>
<protein>
    <submittedName>
        <fullName evidence="4">SDR family oxidoreductase</fullName>
    </submittedName>
</protein>
<dbReference type="Gene3D" id="3.40.50.720">
    <property type="entry name" value="NAD(P)-binding Rossmann-like Domain"/>
    <property type="match status" value="1"/>
</dbReference>
<evidence type="ECO:0000256" key="3">
    <source>
        <dbReference type="RuleBase" id="RU000363"/>
    </source>
</evidence>
<keyword evidence="2" id="KW-0560">Oxidoreductase</keyword>
<reference evidence="4 5" key="1">
    <citation type="submission" date="2019-07" db="EMBL/GenBank/DDBJ databases">
        <title>Sphingomonas solaris sp. nov., isolated from a solar panel from Boston, Massachusetts.</title>
        <authorList>
            <person name="Tanner K."/>
            <person name="Pascual J."/>
            <person name="Mancuso C."/>
            <person name="Pereto J."/>
            <person name="Khalil A."/>
            <person name="Vilanova C."/>
        </authorList>
    </citation>
    <scope>NUCLEOTIDE SEQUENCE [LARGE SCALE GENOMIC DNA]</scope>
    <source>
        <strain evidence="4 5">R4DWN</strain>
    </source>
</reference>
<organism evidence="4 5">
    <name type="scientific">Alterirhizorhabdus solaris</name>
    <dbReference type="NCBI Taxonomy" id="2529389"/>
    <lineage>
        <taxon>Bacteria</taxon>
        <taxon>Pseudomonadati</taxon>
        <taxon>Pseudomonadota</taxon>
        <taxon>Alphaproteobacteria</taxon>
        <taxon>Sphingomonadales</taxon>
        <taxon>Rhizorhabdaceae</taxon>
        <taxon>Alterirhizorhabdus</taxon>
    </lineage>
</organism>
<dbReference type="PRINTS" id="PR00081">
    <property type="entry name" value="GDHRDH"/>
</dbReference>
<evidence type="ECO:0000256" key="1">
    <source>
        <dbReference type="ARBA" id="ARBA00006484"/>
    </source>
</evidence>
<dbReference type="PANTHER" id="PTHR43477">
    <property type="entry name" value="DIHYDROANTICAPSIN 7-DEHYDROGENASE"/>
    <property type="match status" value="1"/>
</dbReference>
<name>A0A558RBA0_9SPHN</name>
<dbReference type="PANTHER" id="PTHR43477:SF1">
    <property type="entry name" value="DIHYDROANTICAPSIN 7-DEHYDROGENASE"/>
    <property type="match status" value="1"/>
</dbReference>
<comment type="caution">
    <text evidence="4">The sequence shown here is derived from an EMBL/GenBank/DDBJ whole genome shotgun (WGS) entry which is preliminary data.</text>
</comment>
<dbReference type="Pfam" id="PF00106">
    <property type="entry name" value="adh_short"/>
    <property type="match status" value="1"/>
</dbReference>
<dbReference type="EMBL" id="VNIM01000008">
    <property type="protein sequence ID" value="TVV76618.1"/>
    <property type="molecule type" value="Genomic_DNA"/>
</dbReference>
<dbReference type="GO" id="GO:0016491">
    <property type="term" value="F:oxidoreductase activity"/>
    <property type="evidence" value="ECO:0007669"/>
    <property type="project" value="UniProtKB-KW"/>
</dbReference>
<evidence type="ECO:0000313" key="5">
    <source>
        <dbReference type="Proteomes" id="UP000318681"/>
    </source>
</evidence>
<proteinExistence type="inferred from homology"/>
<keyword evidence="5" id="KW-1185">Reference proteome</keyword>
<dbReference type="InterPro" id="IPR051122">
    <property type="entry name" value="SDR_DHRS6-like"/>
</dbReference>
<dbReference type="SUPFAM" id="SSF51735">
    <property type="entry name" value="NAD(P)-binding Rossmann-fold domains"/>
    <property type="match status" value="1"/>
</dbReference>
<comment type="similarity">
    <text evidence="1 3">Belongs to the short-chain dehydrogenases/reductases (SDR) family.</text>
</comment>
<evidence type="ECO:0000256" key="2">
    <source>
        <dbReference type="ARBA" id="ARBA00023002"/>
    </source>
</evidence>
<gene>
    <name evidence="4" type="ORF">FOY91_03565</name>
</gene>
<dbReference type="Pfam" id="PF13561">
    <property type="entry name" value="adh_short_C2"/>
    <property type="match status" value="1"/>
</dbReference>
<dbReference type="InterPro" id="IPR036291">
    <property type="entry name" value="NAD(P)-bd_dom_sf"/>
</dbReference>
<dbReference type="RefSeq" id="WP_145148204.1">
    <property type="nucleotide sequence ID" value="NZ_VNIM01000008.1"/>
</dbReference>
<sequence>MTGETLSYAGKRVVVTGCYSGIGQATARLLLDLGARVHGLDLRPNDLPLDGFTPLDLRDVASIEAAAEAVEGRVDALFNCAGIPPGPPPLDVMKVNFIGTRHLTELLVPRMGSGGAIANVASNGGAGWSRNVPRLLDLIGTDSFDTAAAWFGANGDDVPAAYSFSKEAIIVWTLSLSSTLIKQGIRVNCTSPGAVQTPMLDEIERVTPSELIDVMAQPIGRRSDAAEQAVPLVFLNSDAASYGNGVVLPVDGGFLAAQAIAQRGAPASPGRR</sequence>
<dbReference type="OrthoDB" id="9809287at2"/>